<proteinExistence type="predicted"/>
<feature type="transmembrane region" description="Helical" evidence="1">
    <location>
        <begin position="12"/>
        <end position="35"/>
    </location>
</feature>
<keyword evidence="3" id="KW-1185">Reference proteome</keyword>
<keyword evidence="1" id="KW-1133">Transmembrane helix</keyword>
<dbReference type="Proteomes" id="UP000635565">
    <property type="component" value="Unassembled WGS sequence"/>
</dbReference>
<name>A0ABQ3VKX8_9CHLR</name>
<dbReference type="EMBL" id="BNJJ01000011">
    <property type="protein sequence ID" value="GHO86036.1"/>
    <property type="molecule type" value="Genomic_DNA"/>
</dbReference>
<accession>A0ABQ3VKX8</accession>
<keyword evidence="1" id="KW-0472">Membrane</keyword>
<protein>
    <submittedName>
        <fullName evidence="2">Uncharacterized protein</fullName>
    </submittedName>
</protein>
<keyword evidence="1" id="KW-0812">Transmembrane</keyword>
<evidence type="ECO:0000256" key="1">
    <source>
        <dbReference type="SAM" id="Phobius"/>
    </source>
</evidence>
<sequence length="47" mass="5794">MQDKRLLPKHWLRLIATLPIGLRLLWIWLRIRLLLVSRIRNRRSVLP</sequence>
<gene>
    <name evidence="2" type="ORF">KSZ_40420</name>
</gene>
<evidence type="ECO:0000313" key="3">
    <source>
        <dbReference type="Proteomes" id="UP000635565"/>
    </source>
</evidence>
<reference evidence="2 3" key="1">
    <citation type="journal article" date="2021" name="Int. J. Syst. Evol. Microbiol.">
        <title>Reticulibacter mediterranei gen. nov., sp. nov., within the new family Reticulibacteraceae fam. nov., and Ktedonospora formicarum gen. nov., sp. nov., Ktedonobacter robiniae sp. nov., Dictyobacter formicarum sp. nov. and Dictyobacter arantiisoli sp. nov., belonging to the class Ktedonobacteria.</title>
        <authorList>
            <person name="Yabe S."/>
            <person name="Zheng Y."/>
            <person name="Wang C.M."/>
            <person name="Sakai Y."/>
            <person name="Abe K."/>
            <person name="Yokota A."/>
            <person name="Donadio S."/>
            <person name="Cavaletti L."/>
            <person name="Monciardini P."/>
        </authorList>
    </citation>
    <scope>NUCLEOTIDE SEQUENCE [LARGE SCALE GENOMIC DNA]</scope>
    <source>
        <strain evidence="2 3">SOSP1-9</strain>
    </source>
</reference>
<evidence type="ECO:0000313" key="2">
    <source>
        <dbReference type="EMBL" id="GHO86036.1"/>
    </source>
</evidence>
<organism evidence="2 3">
    <name type="scientific">Dictyobacter formicarum</name>
    <dbReference type="NCBI Taxonomy" id="2778368"/>
    <lineage>
        <taxon>Bacteria</taxon>
        <taxon>Bacillati</taxon>
        <taxon>Chloroflexota</taxon>
        <taxon>Ktedonobacteria</taxon>
        <taxon>Ktedonobacterales</taxon>
        <taxon>Dictyobacteraceae</taxon>
        <taxon>Dictyobacter</taxon>
    </lineage>
</organism>
<comment type="caution">
    <text evidence="2">The sequence shown here is derived from an EMBL/GenBank/DDBJ whole genome shotgun (WGS) entry which is preliminary data.</text>
</comment>